<comment type="caution">
    <text evidence="3">The sequence shown here is derived from an EMBL/GenBank/DDBJ whole genome shotgun (WGS) entry which is preliminary data.</text>
</comment>
<dbReference type="OrthoDB" id="5523505at2759"/>
<evidence type="ECO:0008006" key="5">
    <source>
        <dbReference type="Google" id="ProtNLM"/>
    </source>
</evidence>
<dbReference type="Proteomes" id="UP000604046">
    <property type="component" value="Unassembled WGS sequence"/>
</dbReference>
<evidence type="ECO:0000313" key="4">
    <source>
        <dbReference type="Proteomes" id="UP000604046"/>
    </source>
</evidence>
<reference evidence="3" key="1">
    <citation type="submission" date="2021-02" db="EMBL/GenBank/DDBJ databases">
        <authorList>
            <person name="Dougan E. K."/>
            <person name="Rhodes N."/>
            <person name="Thang M."/>
            <person name="Chan C."/>
        </authorList>
    </citation>
    <scope>NUCLEOTIDE SEQUENCE</scope>
</reference>
<protein>
    <recommendedName>
        <fullName evidence="5">DUF4281 domain-containing protein</fullName>
    </recommendedName>
</protein>
<keyword evidence="1" id="KW-0812">Transmembrane</keyword>
<accession>A0A812QGL1</accession>
<evidence type="ECO:0000256" key="1">
    <source>
        <dbReference type="SAM" id="Phobius"/>
    </source>
</evidence>
<feature type="transmembrane region" description="Helical" evidence="1">
    <location>
        <begin position="55"/>
        <end position="74"/>
    </location>
</feature>
<evidence type="ECO:0000256" key="2">
    <source>
        <dbReference type="SAM" id="SignalP"/>
    </source>
</evidence>
<keyword evidence="1" id="KW-0472">Membrane</keyword>
<feature type="chain" id="PRO_5032860375" description="DUF4281 domain-containing protein" evidence="2">
    <location>
        <begin position="32"/>
        <end position="197"/>
    </location>
</feature>
<organism evidence="3 4">
    <name type="scientific">Symbiodinium natans</name>
    <dbReference type="NCBI Taxonomy" id="878477"/>
    <lineage>
        <taxon>Eukaryota</taxon>
        <taxon>Sar</taxon>
        <taxon>Alveolata</taxon>
        <taxon>Dinophyceae</taxon>
        <taxon>Suessiales</taxon>
        <taxon>Symbiodiniaceae</taxon>
        <taxon>Symbiodinium</taxon>
    </lineage>
</organism>
<feature type="transmembrane region" description="Helical" evidence="1">
    <location>
        <begin position="159"/>
        <end position="182"/>
    </location>
</feature>
<keyword evidence="2" id="KW-0732">Signal</keyword>
<sequence>MEPCLTARRGRRLCCALLLLAVLAPPDLTFGAKPPVIEEVPREEFEVFGYKSADLFPVTNSSLLSWAFLIFFPHWRHLKPVVLLAPIVNAIAYTIVVLYVFSHPNAQSDEANMKSLEGITAMFSNQDGVFAGWLHYCVFDPLVGLGEVLDSQQVGVPHLFVVPCLLMTMFLGPAGFLLYLAIRWLAIYVKDDGFSVQ</sequence>
<dbReference type="AlphaFoldDB" id="A0A812QGL1"/>
<keyword evidence="1" id="KW-1133">Transmembrane helix</keyword>
<evidence type="ECO:0000313" key="3">
    <source>
        <dbReference type="EMBL" id="CAE7391088.1"/>
    </source>
</evidence>
<feature type="signal peptide" evidence="2">
    <location>
        <begin position="1"/>
        <end position="31"/>
    </location>
</feature>
<proteinExistence type="predicted"/>
<name>A0A812QGL1_9DINO</name>
<dbReference type="EMBL" id="CAJNDS010002246">
    <property type="protein sequence ID" value="CAE7391088.1"/>
    <property type="molecule type" value="Genomic_DNA"/>
</dbReference>
<dbReference type="Pfam" id="PF14108">
    <property type="entry name" value="ABA4-like"/>
    <property type="match status" value="1"/>
</dbReference>
<dbReference type="InterPro" id="IPR025461">
    <property type="entry name" value="ABA4-like"/>
</dbReference>
<keyword evidence="4" id="KW-1185">Reference proteome</keyword>
<feature type="transmembrane region" description="Helical" evidence="1">
    <location>
        <begin position="81"/>
        <end position="101"/>
    </location>
</feature>
<gene>
    <name evidence="3" type="ORF">SNAT2548_LOCUS21317</name>
</gene>